<feature type="active site" description="Nucleophile" evidence="9">
    <location>
        <position position="239"/>
    </location>
</feature>
<proteinExistence type="inferred from homology"/>
<evidence type="ECO:0000256" key="6">
    <source>
        <dbReference type="ARBA" id="ARBA00022884"/>
    </source>
</evidence>
<feature type="site" description="Interaction with tRNA" evidence="9">
    <location>
        <position position="465"/>
    </location>
</feature>
<dbReference type="CDD" id="cd06664">
    <property type="entry name" value="IscU_like"/>
    <property type="match status" value="1"/>
</dbReference>
<dbReference type="HAMAP" id="MF_00144">
    <property type="entry name" value="tRNA_thiouridyl_MnmA"/>
    <property type="match status" value="1"/>
</dbReference>
<keyword evidence="7" id="KW-1015">Disulfide bond</keyword>
<comment type="similarity">
    <text evidence="9">Belongs to the MnmA/TRMU family.</text>
</comment>
<feature type="region of interest" description="Interaction with tRNA" evidence="9">
    <location>
        <begin position="432"/>
        <end position="433"/>
    </location>
</feature>
<dbReference type="EMBL" id="CP045119">
    <property type="protein sequence ID" value="QIN82916.1"/>
    <property type="molecule type" value="Genomic_DNA"/>
</dbReference>
<dbReference type="GO" id="GO:0103016">
    <property type="term" value="F:tRNA-uridine 2-sulfurtransferase activity"/>
    <property type="evidence" value="ECO:0007669"/>
    <property type="project" value="UniProtKB-EC"/>
</dbReference>
<dbReference type="GO" id="GO:0000049">
    <property type="term" value="F:tRNA binding"/>
    <property type="evidence" value="ECO:0007669"/>
    <property type="project" value="UniProtKB-KW"/>
</dbReference>
<evidence type="ECO:0000256" key="9">
    <source>
        <dbReference type="HAMAP-Rule" id="MF_00144"/>
    </source>
</evidence>
<dbReference type="KEGG" id="rub:GBA63_09860"/>
<accession>A0A6G8Q8W4</accession>
<dbReference type="Pfam" id="PF20258">
    <property type="entry name" value="tRNA_Me_trans_C"/>
    <property type="match status" value="1"/>
</dbReference>
<dbReference type="InterPro" id="IPR002871">
    <property type="entry name" value="NIF_FeS_clus_asmbl_NifU_N"/>
</dbReference>
<evidence type="ECO:0000256" key="7">
    <source>
        <dbReference type="ARBA" id="ARBA00023157"/>
    </source>
</evidence>
<dbReference type="Pfam" id="PF03054">
    <property type="entry name" value="tRNA_Me_trans"/>
    <property type="match status" value="1"/>
</dbReference>
<feature type="binding site" evidence="9">
    <location>
        <begin position="148"/>
        <end position="155"/>
    </location>
    <ligand>
        <name>ATP</name>
        <dbReference type="ChEBI" id="CHEBI:30616"/>
    </ligand>
</feature>
<reference evidence="13 14" key="1">
    <citation type="submission" date="2019-10" db="EMBL/GenBank/DDBJ databases">
        <title>Rubrobacter sp nov SCSIO 52090 isolated from a deep-sea sediment in the South China Sea.</title>
        <authorList>
            <person name="Chen R.W."/>
        </authorList>
    </citation>
    <scope>NUCLEOTIDE SEQUENCE [LARGE SCALE GENOMIC DNA]</scope>
    <source>
        <strain evidence="13 14">SCSIO 52909</strain>
    </source>
</reference>
<keyword evidence="4 9" id="KW-0547">Nucleotide-binding</keyword>
<dbReference type="GO" id="GO:0005524">
    <property type="term" value="F:ATP binding"/>
    <property type="evidence" value="ECO:0007669"/>
    <property type="project" value="UniProtKB-KW"/>
</dbReference>
<dbReference type="InterPro" id="IPR023382">
    <property type="entry name" value="MnmA-like_central_sf"/>
</dbReference>
<feature type="binding site" evidence="9">
    <location>
        <position position="263"/>
    </location>
    <ligand>
        <name>ATP</name>
        <dbReference type="ChEBI" id="CHEBI:30616"/>
    </ligand>
</feature>
<dbReference type="InterPro" id="IPR004506">
    <property type="entry name" value="MnmA-like"/>
</dbReference>
<feature type="site" description="Interaction with tRNA" evidence="9">
    <location>
        <position position="264"/>
    </location>
</feature>
<feature type="domain" description="NIF system FeS cluster assembly NifU N-terminal" evidence="10">
    <location>
        <begin position="5"/>
        <end position="125"/>
    </location>
</feature>
<dbReference type="AlphaFoldDB" id="A0A6G8Q8W4"/>
<keyword evidence="14" id="KW-1185">Reference proteome</keyword>
<dbReference type="NCBIfam" id="TIGR00420">
    <property type="entry name" value="trmU"/>
    <property type="match status" value="1"/>
</dbReference>
<gene>
    <name evidence="9 13" type="primary">mnmA</name>
    <name evidence="13" type="ORF">GBA63_09860</name>
</gene>
<evidence type="ECO:0000256" key="2">
    <source>
        <dbReference type="ARBA" id="ARBA00022679"/>
    </source>
</evidence>
<sequence>MPEAYSPQVIDHLVRPRHAGRLDEPSGAGESGDAACGDVATFSVLIREKRVEEARYEVFGCAACVAAGSALAELVNGRTLLDAARVSKADVEGALGGPLPEGKGHALTLVLDALHKAFEDHWSRTAGAGLVEGYSGGGEIGAGGVVAAMSGGVDSAVTALLLKEAGHDVAAVTFRLHDGEKGSRSCCSPDTVLFARDTAHRMGLPHFTLNLKDLFNKRVMQDFVGSYEKGRTPNPCVACNAHVKFHAAAFLADELGFRHVATGHYARVAEGPSLARPADESKDQTYVLWPIPKELLARAVFPLGDYRKTEVRRIAEERGLAVAYTPESQDICFIPDGDYRRFVRKTVSAEPGEVVDREGAVLGRHAGVVDFTVGQRRGIGVSAPTPLYVTEVRPESKQVVVGRRKDLEVREVRVRGLNWFLPPGEAKSVQVRYNGGPVACEIRADGEGGWIADLEEPVMGVAAGQSAVFYSADGERVVGGGVVARGLE</sequence>
<evidence type="ECO:0000256" key="5">
    <source>
        <dbReference type="ARBA" id="ARBA00022840"/>
    </source>
</evidence>
<name>A0A6G8Q8W4_9ACTN</name>
<feature type="region of interest" description="Interaction with tRNA" evidence="9">
    <location>
        <begin position="282"/>
        <end position="284"/>
    </location>
</feature>
<dbReference type="NCBIfam" id="NF001138">
    <property type="entry name" value="PRK00143.1"/>
    <property type="match status" value="1"/>
</dbReference>
<dbReference type="CDD" id="cd01998">
    <property type="entry name" value="MnmA_TRMU-like"/>
    <property type="match status" value="1"/>
</dbReference>
<evidence type="ECO:0000256" key="4">
    <source>
        <dbReference type="ARBA" id="ARBA00022741"/>
    </source>
</evidence>
<comment type="caution">
    <text evidence="9">Lacks conserved residue(s) required for the propagation of feature annotation.</text>
</comment>
<dbReference type="GO" id="GO:0002143">
    <property type="term" value="P:tRNA wobble position uridine thiolation"/>
    <property type="evidence" value="ECO:0007669"/>
    <property type="project" value="TreeGrafter"/>
</dbReference>
<comment type="catalytic activity">
    <reaction evidence="8 9">
        <text>S-sulfanyl-L-cysteinyl-[protein] + uridine(34) in tRNA + AH2 + ATP = 2-thiouridine(34) in tRNA + L-cysteinyl-[protein] + A + AMP + diphosphate + H(+)</text>
        <dbReference type="Rhea" id="RHEA:47032"/>
        <dbReference type="Rhea" id="RHEA-COMP:10131"/>
        <dbReference type="Rhea" id="RHEA-COMP:11726"/>
        <dbReference type="Rhea" id="RHEA-COMP:11727"/>
        <dbReference type="Rhea" id="RHEA-COMP:11728"/>
        <dbReference type="ChEBI" id="CHEBI:13193"/>
        <dbReference type="ChEBI" id="CHEBI:15378"/>
        <dbReference type="ChEBI" id="CHEBI:17499"/>
        <dbReference type="ChEBI" id="CHEBI:29950"/>
        <dbReference type="ChEBI" id="CHEBI:30616"/>
        <dbReference type="ChEBI" id="CHEBI:33019"/>
        <dbReference type="ChEBI" id="CHEBI:61963"/>
        <dbReference type="ChEBI" id="CHEBI:65315"/>
        <dbReference type="ChEBI" id="CHEBI:87170"/>
        <dbReference type="ChEBI" id="CHEBI:456215"/>
        <dbReference type="EC" id="2.8.1.13"/>
    </reaction>
</comment>
<evidence type="ECO:0000259" key="12">
    <source>
        <dbReference type="Pfam" id="PF20259"/>
    </source>
</evidence>
<evidence type="ECO:0000256" key="8">
    <source>
        <dbReference type="ARBA" id="ARBA00051542"/>
    </source>
</evidence>
<feature type="domain" description="tRNA-specific 2-thiouridylase MnmA-like central" evidence="12">
    <location>
        <begin position="341"/>
        <end position="403"/>
    </location>
</feature>
<dbReference type="PANTHER" id="PTHR11933">
    <property type="entry name" value="TRNA 5-METHYLAMINOMETHYL-2-THIOURIDYLATE -METHYLTRANSFERASE"/>
    <property type="match status" value="1"/>
</dbReference>
<protein>
    <recommendedName>
        <fullName evidence="9">tRNA-specific 2-thiouridylase MnmA</fullName>
        <ecNumber evidence="9">2.8.1.13</ecNumber>
    </recommendedName>
</protein>
<dbReference type="GO" id="GO:0016226">
    <property type="term" value="P:iron-sulfur cluster assembly"/>
    <property type="evidence" value="ECO:0007669"/>
    <property type="project" value="InterPro"/>
</dbReference>
<evidence type="ECO:0000256" key="3">
    <source>
        <dbReference type="ARBA" id="ARBA00022694"/>
    </source>
</evidence>
<dbReference type="Gene3D" id="3.90.1010.10">
    <property type="match status" value="1"/>
</dbReference>
<dbReference type="SUPFAM" id="SSF82649">
    <property type="entry name" value="SufE/NifU"/>
    <property type="match status" value="1"/>
</dbReference>
<keyword evidence="9" id="KW-0963">Cytoplasm</keyword>
<dbReference type="Gene3D" id="3.40.50.620">
    <property type="entry name" value="HUPs"/>
    <property type="match status" value="1"/>
</dbReference>
<keyword evidence="1 9" id="KW-0820">tRNA-binding</keyword>
<dbReference type="InterPro" id="IPR046885">
    <property type="entry name" value="MnmA-like_C"/>
</dbReference>
<keyword evidence="3 9" id="KW-0819">tRNA processing</keyword>
<keyword evidence="5 9" id="KW-0067">ATP-binding</keyword>
<comment type="function">
    <text evidence="9">Catalyzes the 2-thiolation of uridine at the wobble position (U34) of tRNA, leading to the formation of s(2)U34.</text>
</comment>
<dbReference type="GO" id="GO:0005737">
    <property type="term" value="C:cytoplasm"/>
    <property type="evidence" value="ECO:0007669"/>
    <property type="project" value="UniProtKB-SubCell"/>
</dbReference>
<dbReference type="EC" id="2.8.1.13" evidence="9"/>
<feature type="binding site" evidence="9">
    <location>
        <position position="174"/>
    </location>
    <ligand>
        <name>ATP</name>
        <dbReference type="ChEBI" id="CHEBI:30616"/>
    </ligand>
</feature>
<keyword evidence="2 9" id="KW-0808">Transferase</keyword>
<evidence type="ECO:0000256" key="1">
    <source>
        <dbReference type="ARBA" id="ARBA00022555"/>
    </source>
</evidence>
<evidence type="ECO:0000313" key="13">
    <source>
        <dbReference type="EMBL" id="QIN82916.1"/>
    </source>
</evidence>
<feature type="active site" description="Cysteine persulfide intermediate" evidence="9">
    <location>
        <position position="332"/>
    </location>
</feature>
<dbReference type="PANTHER" id="PTHR11933:SF5">
    <property type="entry name" value="MITOCHONDRIAL TRNA-SPECIFIC 2-THIOURIDYLASE 1"/>
    <property type="match status" value="1"/>
</dbReference>
<dbReference type="GO" id="GO:0005506">
    <property type="term" value="F:iron ion binding"/>
    <property type="evidence" value="ECO:0007669"/>
    <property type="project" value="InterPro"/>
</dbReference>
<evidence type="ECO:0000259" key="10">
    <source>
        <dbReference type="Pfam" id="PF01592"/>
    </source>
</evidence>
<dbReference type="InterPro" id="IPR046884">
    <property type="entry name" value="MnmA-like_central"/>
</dbReference>
<dbReference type="SUPFAM" id="SSF52402">
    <property type="entry name" value="Adenine nucleotide alpha hydrolases-like"/>
    <property type="match status" value="1"/>
</dbReference>
<dbReference type="GO" id="GO:0051536">
    <property type="term" value="F:iron-sulfur cluster binding"/>
    <property type="evidence" value="ECO:0007669"/>
    <property type="project" value="InterPro"/>
</dbReference>
<dbReference type="InterPro" id="IPR014729">
    <property type="entry name" value="Rossmann-like_a/b/a_fold"/>
</dbReference>
<dbReference type="Gene3D" id="2.30.30.280">
    <property type="entry name" value="Adenine nucleotide alpha hydrolases-like domains"/>
    <property type="match status" value="1"/>
</dbReference>
<dbReference type="Pfam" id="PF01592">
    <property type="entry name" value="NifU_N"/>
    <property type="match status" value="1"/>
</dbReference>
<dbReference type="RefSeq" id="WP_166175704.1">
    <property type="nucleotide sequence ID" value="NZ_CP045119.1"/>
</dbReference>
<dbReference type="Proteomes" id="UP000501452">
    <property type="component" value="Chromosome"/>
</dbReference>
<organism evidence="13 14">
    <name type="scientific">Rubrobacter tropicus</name>
    <dbReference type="NCBI Taxonomy" id="2653851"/>
    <lineage>
        <taxon>Bacteria</taxon>
        <taxon>Bacillati</taxon>
        <taxon>Actinomycetota</taxon>
        <taxon>Rubrobacteria</taxon>
        <taxon>Rubrobacterales</taxon>
        <taxon>Rubrobacteraceae</taxon>
        <taxon>Rubrobacter</taxon>
    </lineage>
</organism>
<dbReference type="Gene3D" id="2.40.30.10">
    <property type="entry name" value="Translation factors"/>
    <property type="match status" value="1"/>
</dbReference>
<keyword evidence="6 9" id="KW-0694">RNA-binding</keyword>
<evidence type="ECO:0000259" key="11">
    <source>
        <dbReference type="Pfam" id="PF20258"/>
    </source>
</evidence>
<comment type="subcellular location">
    <subcellularLocation>
        <location evidence="9">Cytoplasm</location>
    </subcellularLocation>
</comment>
<dbReference type="Pfam" id="PF20259">
    <property type="entry name" value="tRNA_Me_trans_M"/>
    <property type="match status" value="1"/>
</dbReference>
<feature type="domain" description="tRNA-specific 2-thiouridylase MnmA-like C-terminal" evidence="11">
    <location>
        <begin position="410"/>
        <end position="483"/>
    </location>
</feature>
<evidence type="ECO:0000313" key="14">
    <source>
        <dbReference type="Proteomes" id="UP000501452"/>
    </source>
</evidence>